<evidence type="ECO:0000256" key="4">
    <source>
        <dbReference type="ARBA" id="ARBA00022984"/>
    </source>
</evidence>
<keyword evidence="6" id="KW-0961">Cell wall biogenesis/degradation</keyword>
<dbReference type="GO" id="GO:0016747">
    <property type="term" value="F:acyltransferase activity, transferring groups other than amino-acyl groups"/>
    <property type="evidence" value="ECO:0007669"/>
    <property type="project" value="InterPro"/>
</dbReference>
<dbReference type="InterPro" id="IPR000182">
    <property type="entry name" value="GNAT_dom"/>
</dbReference>
<dbReference type="EMBL" id="MFES01000019">
    <property type="protein sequence ID" value="OGE85970.1"/>
    <property type="molecule type" value="Genomic_DNA"/>
</dbReference>
<sequence length="339" mass="39707">MELIEIKDKQKWEGFVAGQVESTVLQSWAWGEFLAALGRPIKRFFVLHQGDILACVLIVKIIFTKNFYYLYVPRGPVFRDGLNKQQRLEILRRLCQQAVKVAGFEKALFLRIDPALSADYLNLHQLGFKKANKESQPHHTLLVDLTRSEEDLLNQMKPKGRYNIKVAEKRGLQVMLGKSENDLEKFYEILAKTASRNNFSAHPRNYYFNLWRALYPQQLRLYLAEHENKIIAAILVTLYGNRAIYLHGASDYEHRQLMAPHLLQWQAMKEAKSNGYISYDLWGVAPSNATDNHPWSGLTRFKESFGGEFQEYVGTYDYIYRPAWHRLFNIVRNLKRKFR</sequence>
<dbReference type="Gene3D" id="3.40.630.30">
    <property type="match status" value="2"/>
</dbReference>
<evidence type="ECO:0000256" key="3">
    <source>
        <dbReference type="ARBA" id="ARBA00022960"/>
    </source>
</evidence>
<dbReference type="PANTHER" id="PTHR36174">
    <property type="entry name" value="LIPID II:GLYCINE GLYCYLTRANSFERASE"/>
    <property type="match status" value="1"/>
</dbReference>
<evidence type="ECO:0000256" key="5">
    <source>
        <dbReference type="ARBA" id="ARBA00023315"/>
    </source>
</evidence>
<reference evidence="8 9" key="1">
    <citation type="journal article" date="2016" name="Nat. Commun.">
        <title>Thousands of microbial genomes shed light on interconnected biogeochemical processes in an aquifer system.</title>
        <authorList>
            <person name="Anantharaman K."/>
            <person name="Brown C.T."/>
            <person name="Hug L.A."/>
            <person name="Sharon I."/>
            <person name="Castelle C.J."/>
            <person name="Probst A.J."/>
            <person name="Thomas B.C."/>
            <person name="Singh A."/>
            <person name="Wilkins M.J."/>
            <person name="Karaoz U."/>
            <person name="Brodie E.L."/>
            <person name="Williams K.H."/>
            <person name="Hubbard S.S."/>
            <person name="Banfield J.F."/>
        </authorList>
    </citation>
    <scope>NUCLEOTIDE SEQUENCE [LARGE SCALE GENOMIC DNA]</scope>
</reference>
<evidence type="ECO:0000313" key="8">
    <source>
        <dbReference type="EMBL" id="OGE85970.1"/>
    </source>
</evidence>
<dbReference type="PROSITE" id="PS51186">
    <property type="entry name" value="GNAT"/>
    <property type="match status" value="1"/>
</dbReference>
<comment type="caution">
    <text evidence="8">The sequence shown here is derived from an EMBL/GenBank/DDBJ whole genome shotgun (WGS) entry which is preliminary data.</text>
</comment>
<dbReference type="GO" id="GO:0008360">
    <property type="term" value="P:regulation of cell shape"/>
    <property type="evidence" value="ECO:0007669"/>
    <property type="project" value="UniProtKB-KW"/>
</dbReference>
<comment type="similarity">
    <text evidence="1">Belongs to the FemABX family.</text>
</comment>
<dbReference type="SUPFAM" id="SSF55729">
    <property type="entry name" value="Acyl-CoA N-acyltransferases (Nat)"/>
    <property type="match status" value="2"/>
</dbReference>
<dbReference type="PROSITE" id="PS51191">
    <property type="entry name" value="FEMABX"/>
    <property type="match status" value="1"/>
</dbReference>
<dbReference type="Proteomes" id="UP000176786">
    <property type="component" value="Unassembled WGS sequence"/>
</dbReference>
<accession>A0A1F5P8J0</accession>
<evidence type="ECO:0000256" key="1">
    <source>
        <dbReference type="ARBA" id="ARBA00009943"/>
    </source>
</evidence>
<dbReference type="InterPro" id="IPR050644">
    <property type="entry name" value="PG_Glycine_Bridge_Synth"/>
</dbReference>
<dbReference type="STRING" id="1817832.A3J48_04460"/>
<proteinExistence type="inferred from homology"/>
<feature type="domain" description="N-acetyltransferase" evidence="7">
    <location>
        <begin position="173"/>
        <end position="330"/>
    </location>
</feature>
<evidence type="ECO:0000313" key="9">
    <source>
        <dbReference type="Proteomes" id="UP000176786"/>
    </source>
</evidence>
<organism evidence="8 9">
    <name type="scientific">Candidatus Doudnabacteria bacterium RIFCSPHIGHO2_02_FULL_46_11</name>
    <dbReference type="NCBI Taxonomy" id="1817832"/>
    <lineage>
        <taxon>Bacteria</taxon>
        <taxon>Candidatus Doudnaibacteriota</taxon>
    </lineage>
</organism>
<dbReference type="GO" id="GO:0016755">
    <property type="term" value="F:aminoacyltransferase activity"/>
    <property type="evidence" value="ECO:0007669"/>
    <property type="project" value="InterPro"/>
</dbReference>
<evidence type="ECO:0000259" key="7">
    <source>
        <dbReference type="PROSITE" id="PS51186"/>
    </source>
</evidence>
<evidence type="ECO:0000256" key="6">
    <source>
        <dbReference type="ARBA" id="ARBA00023316"/>
    </source>
</evidence>
<protein>
    <recommendedName>
        <fullName evidence="7">N-acetyltransferase domain-containing protein</fullName>
    </recommendedName>
</protein>
<name>A0A1F5P8J0_9BACT</name>
<keyword evidence="4" id="KW-0573">Peptidoglycan synthesis</keyword>
<dbReference type="GO" id="GO:0009252">
    <property type="term" value="P:peptidoglycan biosynthetic process"/>
    <property type="evidence" value="ECO:0007669"/>
    <property type="project" value="UniProtKB-KW"/>
</dbReference>
<dbReference type="InterPro" id="IPR003447">
    <property type="entry name" value="FEMABX"/>
</dbReference>
<keyword evidence="2" id="KW-0808">Transferase</keyword>
<keyword evidence="5" id="KW-0012">Acyltransferase</keyword>
<dbReference type="PANTHER" id="PTHR36174:SF1">
    <property type="entry name" value="LIPID II:GLYCINE GLYCYLTRANSFERASE"/>
    <property type="match status" value="1"/>
</dbReference>
<gene>
    <name evidence="8" type="ORF">A3J48_04460</name>
</gene>
<evidence type="ECO:0000256" key="2">
    <source>
        <dbReference type="ARBA" id="ARBA00022679"/>
    </source>
</evidence>
<dbReference type="AlphaFoldDB" id="A0A1F5P8J0"/>
<dbReference type="InterPro" id="IPR016181">
    <property type="entry name" value="Acyl_CoA_acyltransferase"/>
</dbReference>
<dbReference type="GO" id="GO:0071555">
    <property type="term" value="P:cell wall organization"/>
    <property type="evidence" value="ECO:0007669"/>
    <property type="project" value="UniProtKB-KW"/>
</dbReference>
<keyword evidence="3" id="KW-0133">Cell shape</keyword>
<dbReference type="Pfam" id="PF02388">
    <property type="entry name" value="FemAB"/>
    <property type="match status" value="2"/>
</dbReference>